<dbReference type="Proteomes" id="UP000321558">
    <property type="component" value="Unassembled WGS sequence"/>
</dbReference>
<dbReference type="InterPro" id="IPR010981">
    <property type="entry name" value="SinR/SinI_dimer_dom"/>
</dbReference>
<reference evidence="2 3" key="1">
    <citation type="submission" date="2019-07" db="EMBL/GenBank/DDBJ databases">
        <title>Whole genome shotgun sequence of Oceanobacillus sojae NBRC 105379.</title>
        <authorList>
            <person name="Hosoyama A."/>
            <person name="Uohara A."/>
            <person name="Ohji S."/>
            <person name="Ichikawa N."/>
        </authorList>
    </citation>
    <scope>NUCLEOTIDE SEQUENCE [LARGE SCALE GENOMIC DNA]</scope>
    <source>
        <strain evidence="2 3">NBRC 105379</strain>
    </source>
</reference>
<organism evidence="2 3">
    <name type="scientific">Oceanobacillus sojae</name>
    <dbReference type="NCBI Taxonomy" id="582851"/>
    <lineage>
        <taxon>Bacteria</taxon>
        <taxon>Bacillati</taxon>
        <taxon>Bacillota</taxon>
        <taxon>Bacilli</taxon>
        <taxon>Bacillales</taxon>
        <taxon>Bacillaceae</taxon>
        <taxon>Oceanobacillus</taxon>
    </lineage>
</organism>
<dbReference type="InterPro" id="IPR036281">
    <property type="entry name" value="SinR/SinI_dimer_dom_sf"/>
</dbReference>
<dbReference type="RefSeq" id="WP_147212395.1">
    <property type="nucleotide sequence ID" value="NZ_BJYM01000023.1"/>
</dbReference>
<accession>A0A511ZPX9</accession>
<name>A0A511ZPX9_9BACI</name>
<dbReference type="OrthoDB" id="2973152at2"/>
<gene>
    <name evidence="2" type="ORF">OSO01_42300</name>
</gene>
<evidence type="ECO:0000313" key="2">
    <source>
        <dbReference type="EMBL" id="GEN89491.1"/>
    </source>
</evidence>
<proteinExistence type="predicted"/>
<dbReference type="AlphaFoldDB" id="A0A511ZPX9"/>
<dbReference type="SUPFAM" id="SSF47406">
    <property type="entry name" value="SinR repressor dimerisation domain-like"/>
    <property type="match status" value="1"/>
</dbReference>
<comment type="caution">
    <text evidence="2">The sequence shown here is derived from an EMBL/GenBank/DDBJ whole genome shotgun (WGS) entry which is preliminary data.</text>
</comment>
<protein>
    <recommendedName>
        <fullName evidence="1">Sin domain-containing protein</fullName>
    </recommendedName>
</protein>
<evidence type="ECO:0000313" key="3">
    <source>
        <dbReference type="Proteomes" id="UP000321558"/>
    </source>
</evidence>
<dbReference type="EMBL" id="BJYM01000023">
    <property type="protein sequence ID" value="GEN89491.1"/>
    <property type="molecule type" value="Genomic_DNA"/>
</dbReference>
<dbReference type="Pfam" id="PF08671">
    <property type="entry name" value="SinI"/>
    <property type="match status" value="1"/>
</dbReference>
<feature type="domain" description="Sin" evidence="1">
    <location>
        <begin position="1"/>
        <end position="39"/>
    </location>
</feature>
<dbReference type="GO" id="GO:0046983">
    <property type="term" value="F:protein dimerization activity"/>
    <property type="evidence" value="ECO:0007669"/>
    <property type="project" value="InterPro"/>
</dbReference>
<dbReference type="PROSITE" id="PS51500">
    <property type="entry name" value="SIN"/>
    <property type="match status" value="1"/>
</dbReference>
<sequence>MKKIIENAAYDQEWISLIIEAKKLGIPLHGIRQFLDSANEKSKFDLIFTDFTNKKTRSFRRFVEK</sequence>
<dbReference type="GO" id="GO:0006355">
    <property type="term" value="P:regulation of DNA-templated transcription"/>
    <property type="evidence" value="ECO:0007669"/>
    <property type="project" value="InterPro"/>
</dbReference>
<keyword evidence="3" id="KW-1185">Reference proteome</keyword>
<evidence type="ECO:0000259" key="1">
    <source>
        <dbReference type="PROSITE" id="PS51500"/>
    </source>
</evidence>